<reference evidence="1 4" key="3">
    <citation type="submission" date="2020-04" db="EMBL/GenBank/DDBJ databases">
        <authorList>
            <person name="Hitch T.C.A."/>
            <person name="Wylensek D."/>
            <person name="Clavel T."/>
        </authorList>
    </citation>
    <scope>NUCLEOTIDE SEQUENCE [LARGE SCALE GENOMIC DNA]</scope>
    <source>
        <strain evidence="1 4">BL-383-APC-3D</strain>
    </source>
</reference>
<accession>A0A110A8D4</accession>
<dbReference type="EMBL" id="LSTQ01000024">
    <property type="protein sequence ID" value="OAH25977.1"/>
    <property type="molecule type" value="Genomic_DNA"/>
</dbReference>
<evidence type="ECO:0000313" key="2">
    <source>
        <dbReference type="EMBL" id="OAH25977.1"/>
    </source>
</evidence>
<gene>
    <name evidence="2" type="ORF">AYJ05_00520</name>
    <name evidence="1" type="ORF">HF853_03100</name>
</gene>
<reference evidence="2" key="1">
    <citation type="submission" date="2016-02" db="EMBL/GenBank/DDBJ databases">
        <authorList>
            <person name="Wen L."/>
            <person name="He K."/>
            <person name="Yang H."/>
        </authorList>
    </citation>
    <scope>NUCLEOTIDE SEQUENCE [LARGE SCALE GENOMIC DNA]</scope>
    <source>
        <strain evidence="2">GA-15</strain>
    </source>
</reference>
<evidence type="ECO:0000313" key="3">
    <source>
        <dbReference type="Proteomes" id="UP000076947"/>
    </source>
</evidence>
<dbReference type="RefSeq" id="WP_066792478.1">
    <property type="nucleotide sequence ID" value="NZ_CAJFGC010000126.1"/>
</dbReference>
<dbReference type="STRING" id="1705.CA21670_02005"/>
<name>A0A110A8D4_9CORY</name>
<dbReference type="OrthoDB" id="4417381at2"/>
<protein>
    <submittedName>
        <fullName evidence="2">Uncharacterized protein</fullName>
    </submittedName>
</protein>
<reference evidence="3" key="2">
    <citation type="submission" date="2016-02" db="EMBL/GenBank/DDBJ databases">
        <authorList>
            <person name="Kaur G."/>
            <person name="Nair G.R."/>
            <person name="Mayilraj S."/>
        </authorList>
    </citation>
    <scope>NUCLEOTIDE SEQUENCE [LARGE SCALE GENOMIC DNA]</scope>
    <source>
        <strain evidence="3">GA-15</strain>
    </source>
</reference>
<keyword evidence="3" id="KW-1185">Reference proteome</keyword>
<dbReference type="Proteomes" id="UP000076947">
    <property type="component" value="Unassembled WGS sequence"/>
</dbReference>
<dbReference type="AlphaFoldDB" id="A0A110A8D4"/>
<dbReference type="EMBL" id="JABAFZ010000002">
    <property type="protein sequence ID" value="NME88680.1"/>
    <property type="molecule type" value="Genomic_DNA"/>
</dbReference>
<comment type="caution">
    <text evidence="2">The sequence shown here is derived from an EMBL/GenBank/DDBJ whole genome shotgun (WGS) entry which is preliminary data.</text>
</comment>
<sequence length="157" mass="16877">MMTEKTKALIGVIVAGWLVVLMGLVAFNATRAEAAITGDLESSIEKVDEIGLHGTSLAPLDIWGENISAVMPICPGVTEENIAQLGVDPAMLTFENGQIPEHSNYMLVLPTEGAPIAEKYFRQNIDLCGQLQSVQPINPAALVTFIKDPNDTWLMVG</sequence>
<organism evidence="2 3">
    <name type="scientific">Corynebacterium stationis</name>
    <dbReference type="NCBI Taxonomy" id="1705"/>
    <lineage>
        <taxon>Bacteria</taxon>
        <taxon>Bacillati</taxon>
        <taxon>Actinomycetota</taxon>
        <taxon>Actinomycetes</taxon>
        <taxon>Mycobacteriales</taxon>
        <taxon>Corynebacteriaceae</taxon>
        <taxon>Corynebacterium</taxon>
    </lineage>
</organism>
<dbReference type="Proteomes" id="UP000544551">
    <property type="component" value="Unassembled WGS sequence"/>
</dbReference>
<evidence type="ECO:0000313" key="4">
    <source>
        <dbReference type="Proteomes" id="UP000544551"/>
    </source>
</evidence>
<proteinExistence type="predicted"/>
<evidence type="ECO:0000313" key="1">
    <source>
        <dbReference type="EMBL" id="NME88680.1"/>
    </source>
</evidence>